<keyword evidence="4 10" id="KW-0560">Oxidoreductase</keyword>
<dbReference type="PROSITE" id="PS51471">
    <property type="entry name" value="FE2OG_OXY"/>
    <property type="match status" value="1"/>
</dbReference>
<evidence type="ECO:0000256" key="8">
    <source>
        <dbReference type="ARBA" id="ARBA00061282"/>
    </source>
</evidence>
<evidence type="ECO:0000256" key="6">
    <source>
        <dbReference type="ARBA" id="ARBA00037909"/>
    </source>
</evidence>
<comment type="catalytic activity">
    <reaction evidence="7">
        <text>gibberellin A1 + 2-oxoglutarate + O2 = gibberellin A8 + succinate + CO2</text>
        <dbReference type="Rhea" id="RHEA:15005"/>
        <dbReference type="ChEBI" id="CHEBI:15379"/>
        <dbReference type="ChEBI" id="CHEBI:16526"/>
        <dbReference type="ChEBI" id="CHEBI:16810"/>
        <dbReference type="ChEBI" id="CHEBI:30031"/>
        <dbReference type="ChEBI" id="CHEBI:58524"/>
        <dbReference type="ChEBI" id="CHEBI:58594"/>
        <dbReference type="EC" id="1.14.11.13"/>
    </reaction>
</comment>
<evidence type="ECO:0000313" key="13">
    <source>
        <dbReference type="Proteomes" id="UP001345219"/>
    </source>
</evidence>
<dbReference type="GO" id="GO:0009685">
    <property type="term" value="P:gibberellin metabolic process"/>
    <property type="evidence" value="ECO:0007669"/>
    <property type="project" value="UniProtKB-ARBA"/>
</dbReference>
<keyword evidence="2 10" id="KW-0479">Metal-binding</keyword>
<protein>
    <recommendedName>
        <fullName evidence="9">gibberellin 2beta-dioxygenase</fullName>
        <ecNumber evidence="9">1.14.11.13</ecNumber>
    </recommendedName>
</protein>
<dbReference type="EMBL" id="JAXIOK010000005">
    <property type="protein sequence ID" value="KAK4770889.1"/>
    <property type="molecule type" value="Genomic_DNA"/>
</dbReference>
<dbReference type="SUPFAM" id="SSF51197">
    <property type="entry name" value="Clavaminate synthase-like"/>
    <property type="match status" value="1"/>
</dbReference>
<reference evidence="12 13" key="1">
    <citation type="journal article" date="2023" name="Hortic Res">
        <title>Pangenome of water caltrop reveals structural variations and asymmetric subgenome divergence after allopolyploidization.</title>
        <authorList>
            <person name="Zhang X."/>
            <person name="Chen Y."/>
            <person name="Wang L."/>
            <person name="Yuan Y."/>
            <person name="Fang M."/>
            <person name="Shi L."/>
            <person name="Lu R."/>
            <person name="Comes H.P."/>
            <person name="Ma Y."/>
            <person name="Chen Y."/>
            <person name="Huang G."/>
            <person name="Zhou Y."/>
            <person name="Zheng Z."/>
            <person name="Qiu Y."/>
        </authorList>
    </citation>
    <scope>NUCLEOTIDE SEQUENCE [LARGE SCALE GENOMIC DNA]</scope>
    <source>
        <tissue evidence="12">Roots</tissue>
    </source>
</reference>
<evidence type="ECO:0000256" key="3">
    <source>
        <dbReference type="ARBA" id="ARBA00022964"/>
    </source>
</evidence>
<dbReference type="Proteomes" id="UP001345219">
    <property type="component" value="Chromosome 24"/>
</dbReference>
<feature type="domain" description="Fe2OG dioxygenase" evidence="11">
    <location>
        <begin position="223"/>
        <end position="332"/>
    </location>
</feature>
<dbReference type="InterPro" id="IPR026992">
    <property type="entry name" value="DIOX_N"/>
</dbReference>
<keyword evidence="3" id="KW-0223">Dioxygenase</keyword>
<dbReference type="InterPro" id="IPR044861">
    <property type="entry name" value="IPNS-like_FE2OG_OXY"/>
</dbReference>
<comment type="pathway">
    <text evidence="6">Plant hormone biosynthesis; gibberellin biosynthesis.</text>
</comment>
<dbReference type="Pfam" id="PF03171">
    <property type="entry name" value="2OG-FeII_Oxy"/>
    <property type="match status" value="1"/>
</dbReference>
<name>A0AAN7KR30_9MYRT</name>
<dbReference type="InterPro" id="IPR005123">
    <property type="entry name" value="Oxoglu/Fe-dep_dioxygenase_dom"/>
</dbReference>
<keyword evidence="5 10" id="KW-0408">Iron</keyword>
<accession>A0AAN7KR30</accession>
<evidence type="ECO:0000256" key="10">
    <source>
        <dbReference type="RuleBase" id="RU003682"/>
    </source>
</evidence>
<dbReference type="AlphaFoldDB" id="A0AAN7KR30"/>
<dbReference type="Pfam" id="PF14226">
    <property type="entry name" value="DIOX_N"/>
    <property type="match status" value="1"/>
</dbReference>
<comment type="similarity">
    <text evidence="8">Belongs to the iron/ascorbate-dependent oxidoreductase family. GA2OX subfamily.</text>
</comment>
<comment type="caution">
    <text evidence="12">The sequence shown here is derived from an EMBL/GenBank/DDBJ whole genome shotgun (WGS) entry which is preliminary data.</text>
</comment>
<dbReference type="FunFam" id="2.60.120.330:FF:000025">
    <property type="entry name" value="Gibberellin 2-beta-dioxygenase 2"/>
    <property type="match status" value="1"/>
</dbReference>
<dbReference type="GO" id="GO:0045543">
    <property type="term" value="F:gibberellin 2-beta-dioxygenase activity"/>
    <property type="evidence" value="ECO:0007669"/>
    <property type="project" value="UniProtKB-EC"/>
</dbReference>
<gene>
    <name evidence="12" type="ORF">SAY87_031421</name>
</gene>
<dbReference type="PANTHER" id="PTHR47990">
    <property type="entry name" value="2-OXOGLUTARATE (2OG) AND FE(II)-DEPENDENT OXYGENASE SUPERFAMILY PROTEIN-RELATED"/>
    <property type="match status" value="1"/>
</dbReference>
<evidence type="ECO:0000313" key="12">
    <source>
        <dbReference type="EMBL" id="KAK4770889.1"/>
    </source>
</evidence>
<dbReference type="PRINTS" id="PR00682">
    <property type="entry name" value="IPNSYNTHASE"/>
</dbReference>
<dbReference type="Gene3D" id="2.60.120.330">
    <property type="entry name" value="B-lactam Antibiotic, Isopenicillin N Synthase, Chain"/>
    <property type="match status" value="1"/>
</dbReference>
<proteinExistence type="inferred from homology"/>
<comment type="pathway">
    <text evidence="1">Hormone biosynthesis.</text>
</comment>
<evidence type="ECO:0000259" key="11">
    <source>
        <dbReference type="PROSITE" id="PS51471"/>
    </source>
</evidence>
<sequence>MYLLLQHIPLWFMSTKPDRRMESISRHSLFRDNKLFSLSPSLSHYHTKPWTSMVGVAAPPRARPEKIQAIDLPVVDLSRRSEAAGRIVAACEKYGFFKVVNHGVPWELVASVEEQGLMFFNKPSADKLKAGPANPYGYGSKNIGFNGDIGEVEYLLLGANPNLFDMSQRAKSISNHDPEKFSWAMRAYIAALRDVVCEILELMAEGLTMADGSAFSRMIRAADDDSVLRLNYYPPLSSPPIAIGRDRRKEAVGDSKVGFGEHSDPQILTVLRSNDVDGLQISLEDGVWIPVPADPIALWINAMTNGRFLSVRHRVLTNPNKMRMSVAYFAAPPLHARIASPPELVTPQRPALYRPFTWAEYKSTAYSLQLSDTRLNLFRMA</sequence>
<dbReference type="InterPro" id="IPR050231">
    <property type="entry name" value="Iron_ascorbate_oxido_reductase"/>
</dbReference>
<evidence type="ECO:0000256" key="1">
    <source>
        <dbReference type="ARBA" id="ARBA00004972"/>
    </source>
</evidence>
<dbReference type="GO" id="GO:0046872">
    <property type="term" value="F:metal ion binding"/>
    <property type="evidence" value="ECO:0007669"/>
    <property type="project" value="UniProtKB-KW"/>
</dbReference>
<evidence type="ECO:0000256" key="7">
    <source>
        <dbReference type="ARBA" id="ARBA00052204"/>
    </source>
</evidence>
<evidence type="ECO:0000256" key="5">
    <source>
        <dbReference type="ARBA" id="ARBA00023004"/>
    </source>
</evidence>
<organism evidence="12 13">
    <name type="scientific">Trapa incisa</name>
    <dbReference type="NCBI Taxonomy" id="236973"/>
    <lineage>
        <taxon>Eukaryota</taxon>
        <taxon>Viridiplantae</taxon>
        <taxon>Streptophyta</taxon>
        <taxon>Embryophyta</taxon>
        <taxon>Tracheophyta</taxon>
        <taxon>Spermatophyta</taxon>
        <taxon>Magnoliopsida</taxon>
        <taxon>eudicotyledons</taxon>
        <taxon>Gunneridae</taxon>
        <taxon>Pentapetalae</taxon>
        <taxon>rosids</taxon>
        <taxon>malvids</taxon>
        <taxon>Myrtales</taxon>
        <taxon>Lythraceae</taxon>
        <taxon>Trapa</taxon>
    </lineage>
</organism>
<keyword evidence="13" id="KW-1185">Reference proteome</keyword>
<dbReference type="EC" id="1.14.11.13" evidence="9"/>
<dbReference type="InterPro" id="IPR027443">
    <property type="entry name" value="IPNS-like_sf"/>
</dbReference>
<evidence type="ECO:0000256" key="2">
    <source>
        <dbReference type="ARBA" id="ARBA00022723"/>
    </source>
</evidence>
<evidence type="ECO:0000256" key="4">
    <source>
        <dbReference type="ARBA" id="ARBA00023002"/>
    </source>
</evidence>
<evidence type="ECO:0000256" key="9">
    <source>
        <dbReference type="ARBA" id="ARBA00066708"/>
    </source>
</evidence>